<comment type="caution">
    <text evidence="2">The sequence shown here is derived from an EMBL/GenBank/DDBJ whole genome shotgun (WGS) entry which is preliminary data.</text>
</comment>
<name>A0AA86UC58_9EUKA</name>
<organism evidence="2">
    <name type="scientific">Hexamita inflata</name>
    <dbReference type="NCBI Taxonomy" id="28002"/>
    <lineage>
        <taxon>Eukaryota</taxon>
        <taxon>Metamonada</taxon>
        <taxon>Diplomonadida</taxon>
        <taxon>Hexamitidae</taxon>
        <taxon>Hexamitinae</taxon>
        <taxon>Hexamita</taxon>
    </lineage>
</organism>
<proteinExistence type="predicted"/>
<gene>
    <name evidence="2" type="ORF">HINF_LOCUS39765</name>
    <name evidence="3" type="ORF">HINF_LOCUS6936</name>
</gene>
<dbReference type="GO" id="GO:0005979">
    <property type="term" value="P:regulation of glycogen biosynthetic process"/>
    <property type="evidence" value="ECO:0007669"/>
    <property type="project" value="TreeGrafter"/>
</dbReference>
<dbReference type="GO" id="GO:0008157">
    <property type="term" value="F:protein phosphatase 1 binding"/>
    <property type="evidence" value="ECO:0007669"/>
    <property type="project" value="TreeGrafter"/>
</dbReference>
<evidence type="ECO:0000313" key="2">
    <source>
        <dbReference type="EMBL" id="CAI9952120.1"/>
    </source>
</evidence>
<keyword evidence="4" id="KW-1185">Reference proteome</keyword>
<dbReference type="AlphaFoldDB" id="A0AA86UC58"/>
<evidence type="ECO:0000313" key="3">
    <source>
        <dbReference type="EMBL" id="CAL5982023.1"/>
    </source>
</evidence>
<dbReference type="PANTHER" id="PTHR12307">
    <property type="entry name" value="PROTEIN PHOSPHATASE 1 REGULATORY SUBUNIT"/>
    <property type="match status" value="1"/>
</dbReference>
<dbReference type="GO" id="GO:2001069">
    <property type="term" value="F:glycogen binding"/>
    <property type="evidence" value="ECO:0007669"/>
    <property type="project" value="TreeGrafter"/>
</dbReference>
<dbReference type="EMBL" id="CAXDID020000014">
    <property type="protein sequence ID" value="CAL5982023.1"/>
    <property type="molecule type" value="Genomic_DNA"/>
</dbReference>
<dbReference type="GO" id="GO:0000164">
    <property type="term" value="C:protein phosphatase type 1 complex"/>
    <property type="evidence" value="ECO:0007669"/>
    <property type="project" value="TreeGrafter"/>
</dbReference>
<accession>A0AA86UC58</accession>
<dbReference type="PROSITE" id="PS51159">
    <property type="entry name" value="CBM21"/>
    <property type="match status" value="1"/>
</dbReference>
<dbReference type="InterPro" id="IPR050782">
    <property type="entry name" value="PP1_regulatory_subunit_3"/>
</dbReference>
<dbReference type="Gene3D" id="2.60.40.2440">
    <property type="entry name" value="Carbohydrate binding type-21 domain"/>
    <property type="match status" value="1"/>
</dbReference>
<evidence type="ECO:0000313" key="4">
    <source>
        <dbReference type="Proteomes" id="UP001642409"/>
    </source>
</evidence>
<dbReference type="PANTHER" id="PTHR12307:SF36">
    <property type="entry name" value="GLYCOGEN-BINDING SUBUNIT 76A"/>
    <property type="match status" value="1"/>
</dbReference>
<dbReference type="Proteomes" id="UP001642409">
    <property type="component" value="Unassembled WGS sequence"/>
</dbReference>
<protein>
    <recommendedName>
        <fullName evidence="1">CBM21 domain-containing protein</fullName>
    </recommendedName>
</protein>
<dbReference type="InterPro" id="IPR005036">
    <property type="entry name" value="CBM21_dom"/>
</dbReference>
<evidence type="ECO:0000259" key="1">
    <source>
        <dbReference type="PROSITE" id="PS51159"/>
    </source>
</evidence>
<dbReference type="InterPro" id="IPR038175">
    <property type="entry name" value="CBM21_dom_sf"/>
</dbReference>
<dbReference type="Pfam" id="PF03370">
    <property type="entry name" value="CBM_21"/>
    <property type="match status" value="1"/>
</dbReference>
<sequence>MTFVNENNDRILSGVIKVANLGFEKQVIIHSTTDNWKTKKATHAIHVVNNDFKFNIVLDSIAHKIQFVIQFICAGQEYWDNNSGKNYSLFIGPIELFVAVSMSKGLCVYLKSDQSLYGVHKSETLKKDWKIVQQAVFGSVVSSLYLTEDNYLYVGDFGNAMLHCLRIQLTFELLNQYAVSVHKRRSNQIYAKQQQTHQNFKIQMAKINDSVSQHSSQLQIVANMFSQTMDGAYQ</sequence>
<reference evidence="3 4" key="2">
    <citation type="submission" date="2024-07" db="EMBL/GenBank/DDBJ databases">
        <authorList>
            <person name="Akdeniz Z."/>
        </authorList>
    </citation>
    <scope>NUCLEOTIDE SEQUENCE [LARGE SCALE GENOMIC DNA]</scope>
</reference>
<feature type="domain" description="CBM21" evidence="1">
    <location>
        <begin position="1"/>
        <end position="90"/>
    </location>
</feature>
<dbReference type="EMBL" id="CATOUU010000831">
    <property type="protein sequence ID" value="CAI9952120.1"/>
    <property type="molecule type" value="Genomic_DNA"/>
</dbReference>
<reference evidence="2" key="1">
    <citation type="submission" date="2023-06" db="EMBL/GenBank/DDBJ databases">
        <authorList>
            <person name="Kurt Z."/>
        </authorList>
    </citation>
    <scope>NUCLEOTIDE SEQUENCE</scope>
</reference>